<dbReference type="HOGENOM" id="CLU_1147505_0_0_1"/>
<evidence type="ECO:0000256" key="1">
    <source>
        <dbReference type="ARBA" id="ARBA00001946"/>
    </source>
</evidence>
<dbReference type="GO" id="GO:0046872">
    <property type="term" value="F:metal ion binding"/>
    <property type="evidence" value="ECO:0007669"/>
    <property type="project" value="UniProtKB-KW"/>
</dbReference>
<keyword evidence="6" id="KW-1185">Reference proteome</keyword>
<dbReference type="PANTHER" id="PTHR35201">
    <property type="entry name" value="TERPENE SYNTHASE"/>
    <property type="match status" value="1"/>
</dbReference>
<comment type="cofactor">
    <cofactor evidence="1 4">
        <name>Mg(2+)</name>
        <dbReference type="ChEBI" id="CHEBI:18420"/>
    </cofactor>
</comment>
<organism evidence="5 6">
    <name type="scientific">Penicillium italicum</name>
    <name type="common">Blue mold</name>
    <dbReference type="NCBI Taxonomy" id="40296"/>
    <lineage>
        <taxon>Eukaryota</taxon>
        <taxon>Fungi</taxon>
        <taxon>Dikarya</taxon>
        <taxon>Ascomycota</taxon>
        <taxon>Pezizomycotina</taxon>
        <taxon>Eurotiomycetes</taxon>
        <taxon>Eurotiomycetidae</taxon>
        <taxon>Eurotiales</taxon>
        <taxon>Aspergillaceae</taxon>
        <taxon>Penicillium</taxon>
    </lineage>
</organism>
<protein>
    <recommendedName>
        <fullName evidence="4">Terpene synthase</fullName>
        <ecNumber evidence="4">4.2.3.-</ecNumber>
    </recommendedName>
</protein>
<dbReference type="OMA" id="SHANAMY"/>
<accession>A0A0A2L9S1</accession>
<sequence length="242" mass="27591">MSKDLQAADDFRLQTRNVLLSSLGKAQGEKHSLRELPHFLKQFFPLGNKLQQSLSHEQITRLVRALEETLSGSRKEQLLKTANRCPSLEEFWEYRMKTNLMDVIFALMWPASIPPGETVTLLEDYCDNVNKAISIINDIVSLKKEIMDEVPLNLVLIFFSQGESLQDSVSHANAMYRDAMGRISQLEERINRSANPETRDFMTLCQNLISGFIVWSINSPRYGLSLEGQCDDEITVLLPQVL</sequence>
<dbReference type="Gene3D" id="1.10.600.10">
    <property type="entry name" value="Farnesyl Diphosphate Synthase"/>
    <property type="match status" value="1"/>
</dbReference>
<dbReference type="GO" id="GO:0010333">
    <property type="term" value="F:terpene synthase activity"/>
    <property type="evidence" value="ECO:0007669"/>
    <property type="project" value="InterPro"/>
</dbReference>
<comment type="similarity">
    <text evidence="2 4">Belongs to the terpene synthase family.</text>
</comment>
<dbReference type="GO" id="GO:0008299">
    <property type="term" value="P:isoprenoid biosynthetic process"/>
    <property type="evidence" value="ECO:0007669"/>
    <property type="project" value="UniProtKB-ARBA"/>
</dbReference>
<dbReference type="EMBL" id="JQGA01000408">
    <property type="protein sequence ID" value="KGO75931.1"/>
    <property type="molecule type" value="Genomic_DNA"/>
</dbReference>
<dbReference type="InterPro" id="IPR034686">
    <property type="entry name" value="Terpene_cyclase-like_2"/>
</dbReference>
<name>A0A0A2L9S1_PENIT</name>
<gene>
    <name evidence="5" type="ORF">PITC_047610</name>
</gene>
<evidence type="ECO:0000256" key="4">
    <source>
        <dbReference type="RuleBase" id="RU366034"/>
    </source>
</evidence>
<proteinExistence type="inferred from homology"/>
<reference evidence="5 6" key="1">
    <citation type="journal article" date="2015" name="Mol. Plant Microbe Interact.">
        <title>Genome, transcriptome, and functional analyses of Penicillium expansum provide new insights into secondary metabolism and pathogenicity.</title>
        <authorList>
            <person name="Ballester A.R."/>
            <person name="Marcet-Houben M."/>
            <person name="Levin E."/>
            <person name="Sela N."/>
            <person name="Selma-Lazaro C."/>
            <person name="Carmona L."/>
            <person name="Wisniewski M."/>
            <person name="Droby S."/>
            <person name="Gonzalez-Candelas L."/>
            <person name="Gabaldon T."/>
        </authorList>
    </citation>
    <scope>NUCLEOTIDE SEQUENCE [LARGE SCALE GENOMIC DNA]</scope>
    <source>
        <strain evidence="5 6">PHI-1</strain>
    </source>
</reference>
<evidence type="ECO:0000313" key="5">
    <source>
        <dbReference type="EMBL" id="KGO75931.1"/>
    </source>
</evidence>
<evidence type="ECO:0000256" key="3">
    <source>
        <dbReference type="ARBA" id="ARBA00022842"/>
    </source>
</evidence>
<keyword evidence="3 4" id="KW-0460">Magnesium</keyword>
<dbReference type="EC" id="4.2.3.-" evidence="4"/>
<keyword evidence="4" id="KW-0456">Lyase</keyword>
<comment type="caution">
    <text evidence="5">The sequence shown here is derived from an EMBL/GenBank/DDBJ whole genome shotgun (WGS) entry which is preliminary data.</text>
</comment>
<dbReference type="AlphaFoldDB" id="A0A0A2L9S1"/>
<evidence type="ECO:0000313" key="6">
    <source>
        <dbReference type="Proteomes" id="UP000030104"/>
    </source>
</evidence>
<dbReference type="OrthoDB" id="2861623at2759"/>
<evidence type="ECO:0000256" key="2">
    <source>
        <dbReference type="ARBA" id="ARBA00006333"/>
    </source>
</evidence>
<dbReference type="Proteomes" id="UP000030104">
    <property type="component" value="Unassembled WGS sequence"/>
</dbReference>
<dbReference type="Pfam" id="PF19086">
    <property type="entry name" value="Terpene_syn_C_2"/>
    <property type="match status" value="1"/>
</dbReference>
<dbReference type="SUPFAM" id="SSF48576">
    <property type="entry name" value="Terpenoid synthases"/>
    <property type="match status" value="1"/>
</dbReference>
<dbReference type="PhylomeDB" id="A0A0A2L9S1"/>
<dbReference type="PANTHER" id="PTHR35201:SF4">
    <property type="entry name" value="BETA-PINACENE SYNTHASE-RELATED"/>
    <property type="match status" value="1"/>
</dbReference>
<dbReference type="STRING" id="40296.A0A0A2L9S1"/>
<keyword evidence="4" id="KW-0479">Metal-binding</keyword>
<dbReference type="InterPro" id="IPR008949">
    <property type="entry name" value="Isoprenoid_synthase_dom_sf"/>
</dbReference>